<proteinExistence type="predicted"/>
<evidence type="ECO:0000313" key="1">
    <source>
        <dbReference type="EMBL" id="CAJ2654537.1"/>
    </source>
</evidence>
<evidence type="ECO:0000313" key="2">
    <source>
        <dbReference type="Proteomes" id="UP001177021"/>
    </source>
</evidence>
<name>A0ACB0KDE6_TRIPR</name>
<reference evidence="1" key="1">
    <citation type="submission" date="2023-10" db="EMBL/GenBank/DDBJ databases">
        <authorList>
            <person name="Rodriguez Cubillos JULIANA M."/>
            <person name="De Vega J."/>
        </authorList>
    </citation>
    <scope>NUCLEOTIDE SEQUENCE</scope>
</reference>
<dbReference type="EMBL" id="CASHSV030000206">
    <property type="protein sequence ID" value="CAJ2654537.1"/>
    <property type="molecule type" value="Genomic_DNA"/>
</dbReference>
<sequence>MNNRKNNKRGLRSDTQFKEKLDLKEQWNVHDLLPRAQSYINYDKKMLGDKTEKSKTLPKKDERAWEDRGRRGLRGGYLEYTPLNTTRKRILQEYINTEFVDAGIRPSREINENPRTDRRKYCRFHRRIEAIRDKEAESSEEERDQGKMPFVASIIGGFTKLTINPTSDEEETMRSKMKDMRTTSIMGGPSNPNNMSRGTTKQRIAEMFSVRLDAPSSKKNDKPKLGFSDDDYPRGSNKWHETMCLEY</sequence>
<protein>
    <submittedName>
        <fullName evidence="1">Uncharacterized protein</fullName>
    </submittedName>
</protein>
<organism evidence="1 2">
    <name type="scientific">Trifolium pratense</name>
    <name type="common">Red clover</name>
    <dbReference type="NCBI Taxonomy" id="57577"/>
    <lineage>
        <taxon>Eukaryota</taxon>
        <taxon>Viridiplantae</taxon>
        <taxon>Streptophyta</taxon>
        <taxon>Embryophyta</taxon>
        <taxon>Tracheophyta</taxon>
        <taxon>Spermatophyta</taxon>
        <taxon>Magnoliopsida</taxon>
        <taxon>eudicotyledons</taxon>
        <taxon>Gunneridae</taxon>
        <taxon>Pentapetalae</taxon>
        <taxon>rosids</taxon>
        <taxon>fabids</taxon>
        <taxon>Fabales</taxon>
        <taxon>Fabaceae</taxon>
        <taxon>Papilionoideae</taxon>
        <taxon>50 kb inversion clade</taxon>
        <taxon>NPAAA clade</taxon>
        <taxon>Hologalegina</taxon>
        <taxon>IRL clade</taxon>
        <taxon>Trifolieae</taxon>
        <taxon>Trifolium</taxon>
    </lineage>
</organism>
<keyword evidence="2" id="KW-1185">Reference proteome</keyword>
<comment type="caution">
    <text evidence="1">The sequence shown here is derived from an EMBL/GenBank/DDBJ whole genome shotgun (WGS) entry which is preliminary data.</text>
</comment>
<gene>
    <name evidence="1" type="ORF">MILVUS5_LOCUS21659</name>
</gene>
<dbReference type="Proteomes" id="UP001177021">
    <property type="component" value="Unassembled WGS sequence"/>
</dbReference>
<accession>A0ACB0KDE6</accession>